<feature type="compositionally biased region" description="Basic and acidic residues" evidence="1">
    <location>
        <begin position="7"/>
        <end position="21"/>
    </location>
</feature>
<dbReference type="AlphaFoldDB" id="A0A0A9GCI1"/>
<name>A0A0A9GCI1_ARUDO</name>
<sequence length="76" mass="8879">MIPTRSAWEKAEQRGRRCRSEARRRRATTTAAEEAATGHDEVRRLRTAMRGPIRSKALRRGFLFRPPFTGTRGRRR</sequence>
<protein>
    <submittedName>
        <fullName evidence="2">Uncharacterized protein</fullName>
    </submittedName>
</protein>
<evidence type="ECO:0000313" key="2">
    <source>
        <dbReference type="EMBL" id="JAE22202.1"/>
    </source>
</evidence>
<evidence type="ECO:0000256" key="1">
    <source>
        <dbReference type="SAM" id="MobiDB-lite"/>
    </source>
</evidence>
<reference evidence="2" key="1">
    <citation type="submission" date="2014-09" db="EMBL/GenBank/DDBJ databases">
        <authorList>
            <person name="Magalhaes I.L.F."/>
            <person name="Oliveira U."/>
            <person name="Santos F.R."/>
            <person name="Vidigal T.H.D.A."/>
            <person name="Brescovit A.D."/>
            <person name="Santos A.J."/>
        </authorList>
    </citation>
    <scope>NUCLEOTIDE SEQUENCE</scope>
    <source>
        <tissue evidence="2">Shoot tissue taken approximately 20 cm above the soil surface</tissue>
    </source>
</reference>
<organism evidence="2">
    <name type="scientific">Arundo donax</name>
    <name type="common">Giant reed</name>
    <name type="synonym">Donax arundinaceus</name>
    <dbReference type="NCBI Taxonomy" id="35708"/>
    <lineage>
        <taxon>Eukaryota</taxon>
        <taxon>Viridiplantae</taxon>
        <taxon>Streptophyta</taxon>
        <taxon>Embryophyta</taxon>
        <taxon>Tracheophyta</taxon>
        <taxon>Spermatophyta</taxon>
        <taxon>Magnoliopsida</taxon>
        <taxon>Liliopsida</taxon>
        <taxon>Poales</taxon>
        <taxon>Poaceae</taxon>
        <taxon>PACMAD clade</taxon>
        <taxon>Arundinoideae</taxon>
        <taxon>Arundineae</taxon>
        <taxon>Arundo</taxon>
    </lineage>
</organism>
<reference evidence="2" key="2">
    <citation type="journal article" date="2015" name="Data Brief">
        <title>Shoot transcriptome of the giant reed, Arundo donax.</title>
        <authorList>
            <person name="Barrero R.A."/>
            <person name="Guerrero F.D."/>
            <person name="Moolhuijzen P."/>
            <person name="Goolsby J.A."/>
            <person name="Tidwell J."/>
            <person name="Bellgard S.E."/>
            <person name="Bellgard M.I."/>
        </authorList>
    </citation>
    <scope>NUCLEOTIDE SEQUENCE</scope>
    <source>
        <tissue evidence="2">Shoot tissue taken approximately 20 cm above the soil surface</tissue>
    </source>
</reference>
<accession>A0A0A9GCI1</accession>
<dbReference type="EMBL" id="GBRH01175694">
    <property type="protein sequence ID" value="JAE22202.1"/>
    <property type="molecule type" value="Transcribed_RNA"/>
</dbReference>
<proteinExistence type="predicted"/>
<feature type="region of interest" description="Disordered" evidence="1">
    <location>
        <begin position="1"/>
        <end position="40"/>
    </location>
</feature>